<dbReference type="EMBL" id="JRHX01000031">
    <property type="protein sequence ID" value="KXZ72001.1"/>
    <property type="molecule type" value="Genomic_DNA"/>
</dbReference>
<accession>A0A150HYW6</accession>
<sequence length="72" mass="8363">MSIFDKFPANQFFVCITQYFMGDTMGIDNTHKNGAIQCTFLTQQFLENPNIYNKKAAYMAAFLSFTERIFNI</sequence>
<organism evidence="1 2">
    <name type="scientific">Acinetobacter venetianus</name>
    <dbReference type="NCBI Taxonomy" id="52133"/>
    <lineage>
        <taxon>Bacteria</taxon>
        <taxon>Pseudomonadati</taxon>
        <taxon>Pseudomonadota</taxon>
        <taxon>Gammaproteobacteria</taxon>
        <taxon>Moraxellales</taxon>
        <taxon>Moraxellaceae</taxon>
        <taxon>Acinetobacter</taxon>
    </lineage>
</organism>
<dbReference type="PATRIC" id="fig|52133.19.peg.906"/>
<proteinExistence type="predicted"/>
<gene>
    <name evidence="1" type="ORF">AVENLUH13518_00882</name>
</gene>
<dbReference type="AlphaFoldDB" id="A0A150HYW6"/>
<reference evidence="1 2" key="1">
    <citation type="journal article" date="2016" name="Sci. Rep.">
        <title>Genomic and phenotypic characterization of the species Acinetobacter venetianus.</title>
        <authorList>
            <person name="Fondi M."/>
            <person name="Maida I."/>
            <person name="Perrin E."/>
            <person name="Orlandini V."/>
            <person name="La Torre L."/>
            <person name="Bosi E."/>
            <person name="Negroni A."/>
            <person name="Zanaroli G."/>
            <person name="Fava F."/>
            <person name="Decorosi F."/>
            <person name="Giovannetti L."/>
            <person name="Viti C."/>
            <person name="Vaneechoutte M."/>
            <person name="Dijkshoorn L."/>
            <person name="Fani R."/>
        </authorList>
    </citation>
    <scope>NUCLEOTIDE SEQUENCE [LARGE SCALE GENOMIC DNA]</scope>
    <source>
        <strain evidence="1 2">LUH13518</strain>
    </source>
</reference>
<dbReference type="Proteomes" id="UP000075544">
    <property type="component" value="Unassembled WGS sequence"/>
</dbReference>
<comment type="caution">
    <text evidence="1">The sequence shown here is derived from an EMBL/GenBank/DDBJ whole genome shotgun (WGS) entry which is preliminary data.</text>
</comment>
<evidence type="ECO:0000313" key="2">
    <source>
        <dbReference type="Proteomes" id="UP000075544"/>
    </source>
</evidence>
<name>A0A150HYW6_9GAMM</name>
<evidence type="ECO:0000313" key="1">
    <source>
        <dbReference type="EMBL" id="KXZ72001.1"/>
    </source>
</evidence>
<protein>
    <submittedName>
        <fullName evidence="1">Uncharacterized protein</fullName>
    </submittedName>
</protein>